<protein>
    <submittedName>
        <fullName evidence="2">Uncharacterized protein</fullName>
    </submittedName>
</protein>
<comment type="caution">
    <text evidence="2">The sequence shown here is derived from an EMBL/GenBank/DDBJ whole genome shotgun (WGS) entry which is preliminary data.</text>
</comment>
<dbReference type="EMBL" id="CAUYUJ010005224">
    <property type="protein sequence ID" value="CAK0812763.1"/>
    <property type="molecule type" value="Genomic_DNA"/>
</dbReference>
<organism evidence="2 3">
    <name type="scientific">Prorocentrum cordatum</name>
    <dbReference type="NCBI Taxonomy" id="2364126"/>
    <lineage>
        <taxon>Eukaryota</taxon>
        <taxon>Sar</taxon>
        <taxon>Alveolata</taxon>
        <taxon>Dinophyceae</taxon>
        <taxon>Prorocentrales</taxon>
        <taxon>Prorocentraceae</taxon>
        <taxon>Prorocentrum</taxon>
    </lineage>
</organism>
<sequence length="1110" mass="118671">MFPKQYPASLLGAVLTSWAGFAARRGFGPSPLAADAEGWSWRPARQLPPPHFCPRSTSTVVDCSCPAPVAPVPAAPQLLRVVGDGLTTTVEVPLAALAGAADAALLGEDRPRADRRGQGLRGVMAAPMPDAAPGLRILVQNEEDAGWTHERLLLWPSAADGSEWMVYTAGNDLYAEAWTDYRSAVTWAGRRRFPPGVRNVVTFDRPLLDAEMISLPRRVRGEVVLEHGSDAADWWTQDAVDWNGGRLAVPPATAFELSAAAILRGRRGLDRGADGEWVPIEYVTTEEIESRCGARIAAADRLRPARARLGDRLFPAGEVGGARAPPAEPAGTGAAAADSAGQEDFRSCWIDVDETGARFEEWRKVVQESTQEVFSDSSLRGPPACLEVRRKMCRHGGAPKIWFQERRKETGISARPSIPRGADAHRVNMGGLASLEVVARRLPQCTEAFARGADRANWAAVMHLAGTANPLDLALGAPLSFASRLSKQGRATAAAGQLRRLRKLAGRRPLEAARREGALEMAGAVAAAAAADAEAGGAAGLARRPPDDWCEGLSAAQRRWWLRDGNAACESLHYLLGGVHRDDRAPPSLISQPKMDPVPAHVQQRVFLAARRWIDVDGAVAEEGALAGLLKGKAGCVPLGSTSMGPYERSRASMPDGVVDAPSSATVLPAQARLYLEELATGMLLTPQEAALIREPDGLPGCHADPLLLQRPRSYGKFARRALAIGLVSLTRVDLLSGEGLGRIEMPILEEGELVWPMSRGLPARFSRSLCFAQAASQSRLDRQPSLGLRLSDRGPPLVLRGGEEPATGHFVYAGALGLAEAHVRSALLEARADFEKDHLKLHEVAGWQLEMVLGHMALIALVRREILSICHTVYAFVAQSYHAFSVLWPSAREELTCCLGIMVMLDSSWTRAWPPVVYSSDASLYGYGVAEASFDPETAAEVGRVSELSRRRLGAGLARQRAFECAGFLLDGETGEVVRDAGGAPRQLDAELRRALASERWGVDPGFPGVQGFSALLGARLVDYMNEEFLQGVKSWRGEKFMAGLMFFHPDYGRLGAASAAGPALPQGVEEAFAISLSEAFGVCDPGGHGIGAAPAGSASGGRDGDDHG</sequence>
<gene>
    <name evidence="2" type="ORF">PCOR1329_LOCUS16950</name>
</gene>
<proteinExistence type="predicted"/>
<keyword evidence="3" id="KW-1185">Reference proteome</keyword>
<name>A0ABN9R206_9DINO</name>
<evidence type="ECO:0000313" key="2">
    <source>
        <dbReference type="EMBL" id="CAK0812763.1"/>
    </source>
</evidence>
<evidence type="ECO:0000256" key="1">
    <source>
        <dbReference type="SAM" id="MobiDB-lite"/>
    </source>
</evidence>
<reference evidence="2" key="1">
    <citation type="submission" date="2023-10" db="EMBL/GenBank/DDBJ databases">
        <authorList>
            <person name="Chen Y."/>
            <person name="Shah S."/>
            <person name="Dougan E. K."/>
            <person name="Thang M."/>
            <person name="Chan C."/>
        </authorList>
    </citation>
    <scope>NUCLEOTIDE SEQUENCE [LARGE SCALE GENOMIC DNA]</scope>
</reference>
<feature type="region of interest" description="Disordered" evidence="1">
    <location>
        <begin position="317"/>
        <end position="339"/>
    </location>
</feature>
<dbReference type="Proteomes" id="UP001189429">
    <property type="component" value="Unassembled WGS sequence"/>
</dbReference>
<evidence type="ECO:0000313" key="3">
    <source>
        <dbReference type="Proteomes" id="UP001189429"/>
    </source>
</evidence>
<accession>A0ABN9R206</accession>